<dbReference type="Gene3D" id="2.60.40.2140">
    <property type="entry name" value="Beta-1,3-glucan-recognition protein, N-terminal domain"/>
    <property type="match status" value="1"/>
</dbReference>
<name>A0A821WFH7_9NEOP</name>
<accession>A0A821WFH7</accession>
<reference evidence="7" key="1">
    <citation type="submission" date="2021-02" db="EMBL/GenBank/DDBJ databases">
        <authorList>
            <person name="Steward A R."/>
        </authorList>
    </citation>
    <scope>NUCLEOTIDE SEQUENCE</scope>
</reference>
<evidence type="ECO:0000256" key="2">
    <source>
        <dbReference type="ARBA" id="ARBA00022588"/>
    </source>
</evidence>
<dbReference type="PROSITE" id="PS51762">
    <property type="entry name" value="GH16_2"/>
    <property type="match status" value="1"/>
</dbReference>
<keyword evidence="2" id="KW-0399">Innate immunity</keyword>
<keyword evidence="4" id="KW-0732">Signal</keyword>
<gene>
    <name evidence="7" type="ORF">PMACD_LOCUS13464</name>
</gene>
<comment type="caution">
    <text evidence="7">The sequence shown here is derived from an EMBL/GenBank/DDBJ whole genome shotgun (WGS) entry which is preliminary data.</text>
</comment>
<dbReference type="GO" id="GO:0004553">
    <property type="term" value="F:hydrolase activity, hydrolyzing O-glycosyl compounds"/>
    <property type="evidence" value="ECO:0007669"/>
    <property type="project" value="InterPro"/>
</dbReference>
<dbReference type="PROSITE" id="PS51969">
    <property type="entry name" value="CBM39"/>
    <property type="match status" value="1"/>
</dbReference>
<dbReference type="SUPFAM" id="SSF49899">
    <property type="entry name" value="Concanavalin A-like lectins/glucanases"/>
    <property type="match status" value="1"/>
</dbReference>
<feature type="chain" id="PRO_5032931822" evidence="4">
    <location>
        <begin position="22"/>
        <end position="496"/>
    </location>
</feature>
<evidence type="ECO:0000256" key="3">
    <source>
        <dbReference type="ARBA" id="ARBA00022859"/>
    </source>
</evidence>
<dbReference type="GO" id="GO:0005975">
    <property type="term" value="P:carbohydrate metabolic process"/>
    <property type="evidence" value="ECO:0007669"/>
    <property type="project" value="InterPro"/>
</dbReference>
<keyword evidence="8" id="KW-1185">Reference proteome</keyword>
<evidence type="ECO:0000313" key="8">
    <source>
        <dbReference type="Proteomes" id="UP000663880"/>
    </source>
</evidence>
<dbReference type="GO" id="GO:0045087">
    <property type="term" value="P:innate immune response"/>
    <property type="evidence" value="ECO:0007669"/>
    <property type="project" value="UniProtKB-KW"/>
</dbReference>
<dbReference type="PANTHER" id="PTHR10963:SF60">
    <property type="entry name" value="GRAM-NEGATIVE BACTERIA-BINDING PROTEIN 1-RELATED"/>
    <property type="match status" value="1"/>
</dbReference>
<feature type="domain" description="CBM39" evidence="6">
    <location>
        <begin position="23"/>
        <end position="146"/>
    </location>
</feature>
<dbReference type="InterPro" id="IPR050546">
    <property type="entry name" value="Glycosyl_Hydrlase_16"/>
</dbReference>
<proteinExistence type="inferred from homology"/>
<protein>
    <submittedName>
        <fullName evidence="7">Uncharacterized protein</fullName>
    </submittedName>
</protein>
<dbReference type="OrthoDB" id="4781at2759"/>
<dbReference type="Pfam" id="PF15886">
    <property type="entry name" value="CBM39"/>
    <property type="match status" value="1"/>
</dbReference>
<feature type="domain" description="GH16" evidence="5">
    <location>
        <begin position="122"/>
        <end position="496"/>
    </location>
</feature>
<evidence type="ECO:0000256" key="1">
    <source>
        <dbReference type="ARBA" id="ARBA00008781"/>
    </source>
</evidence>
<evidence type="ECO:0000256" key="4">
    <source>
        <dbReference type="SAM" id="SignalP"/>
    </source>
</evidence>
<organism evidence="7 8">
    <name type="scientific">Pieris macdunnoughi</name>
    <dbReference type="NCBI Taxonomy" id="345717"/>
    <lineage>
        <taxon>Eukaryota</taxon>
        <taxon>Metazoa</taxon>
        <taxon>Ecdysozoa</taxon>
        <taxon>Arthropoda</taxon>
        <taxon>Hexapoda</taxon>
        <taxon>Insecta</taxon>
        <taxon>Pterygota</taxon>
        <taxon>Neoptera</taxon>
        <taxon>Endopterygota</taxon>
        <taxon>Lepidoptera</taxon>
        <taxon>Glossata</taxon>
        <taxon>Ditrysia</taxon>
        <taxon>Papilionoidea</taxon>
        <taxon>Pieridae</taxon>
        <taxon>Pierinae</taxon>
        <taxon>Pieris</taxon>
    </lineage>
</organism>
<sequence length="496" mass="55855">MSLIHIASVLLFIQIFSFIYAQNVIPEVTIQVLKPKGIKVFLPENADNLPTTSFLFDGLLYKENASIAQSNIVRPIWGFGAKTETGGWLFQDPFVEIKVNQRIFYHIFVSTGHGEVGQPNSDGIANFTLPGYTHTNRLYNVISLVDPSAPGPHCRETVTKVRGKRVCAGETIFEDNFDTFREDLWQIAHYIPIDHPEHPFVSYQRLQSNPTVVVENGNLRISPKLQQDLFQRQNKSILSGTLDLTSGCTELRTCSMSSIGVDIVPPVVSGRVTSARFAFTYGTIHVRAKLPQGDWLYPEILLEPLSKKYGSLNYASGVLKVAMARGNTDVDNERYSNNWLIGGPILNSRCRSALEFYHKKIEGDQFWGDEFHEYSLTWSPDEIVLKVDGEEWGRYMPGATGLRSWLPASCRGDWFELLNNGGIMAPFDDHFYITLGVAVGGIVEFADGLSTGDKIPKPWRNRGRKAGFSFWQDKENWYPTWSTPDLLVDYVKVVAL</sequence>
<dbReference type="EMBL" id="CAJOBZ010000061">
    <property type="protein sequence ID" value="CAF4926084.1"/>
    <property type="molecule type" value="Genomic_DNA"/>
</dbReference>
<dbReference type="Proteomes" id="UP000663880">
    <property type="component" value="Unassembled WGS sequence"/>
</dbReference>
<dbReference type="InterPro" id="IPR000757">
    <property type="entry name" value="Beta-glucanase-like"/>
</dbReference>
<dbReference type="GO" id="GO:0030246">
    <property type="term" value="F:carbohydrate binding"/>
    <property type="evidence" value="ECO:0007669"/>
    <property type="project" value="InterPro"/>
</dbReference>
<feature type="signal peptide" evidence="4">
    <location>
        <begin position="1"/>
        <end position="21"/>
    </location>
</feature>
<dbReference type="AlphaFoldDB" id="A0A821WFH7"/>
<dbReference type="InterPro" id="IPR031756">
    <property type="entry name" value="BGBP_N"/>
</dbReference>
<dbReference type="Gene3D" id="2.60.120.200">
    <property type="match status" value="1"/>
</dbReference>
<evidence type="ECO:0000259" key="5">
    <source>
        <dbReference type="PROSITE" id="PS51762"/>
    </source>
</evidence>
<keyword evidence="3" id="KW-0391">Immunity</keyword>
<evidence type="ECO:0000313" key="7">
    <source>
        <dbReference type="EMBL" id="CAF4926084.1"/>
    </source>
</evidence>
<dbReference type="PANTHER" id="PTHR10963">
    <property type="entry name" value="GLYCOSYL HYDROLASE-RELATED"/>
    <property type="match status" value="1"/>
</dbReference>
<evidence type="ECO:0000259" key="6">
    <source>
        <dbReference type="PROSITE" id="PS51969"/>
    </source>
</evidence>
<dbReference type="InterPro" id="IPR043030">
    <property type="entry name" value="BGBP_N_sf"/>
</dbReference>
<comment type="similarity">
    <text evidence="1">Belongs to the insect beta-1,3-glucan binding protein family.</text>
</comment>
<dbReference type="InterPro" id="IPR013320">
    <property type="entry name" value="ConA-like_dom_sf"/>
</dbReference>